<organism evidence="5 6">
    <name type="scientific">Methylocella tundrae</name>
    <dbReference type="NCBI Taxonomy" id="227605"/>
    <lineage>
        <taxon>Bacteria</taxon>
        <taxon>Pseudomonadati</taxon>
        <taxon>Pseudomonadota</taxon>
        <taxon>Alphaproteobacteria</taxon>
        <taxon>Hyphomicrobiales</taxon>
        <taxon>Beijerinckiaceae</taxon>
        <taxon>Methylocella</taxon>
    </lineage>
</organism>
<dbReference type="InterPro" id="IPR002104">
    <property type="entry name" value="Integrase_catalytic"/>
</dbReference>
<evidence type="ECO:0000259" key="4">
    <source>
        <dbReference type="PROSITE" id="PS51898"/>
    </source>
</evidence>
<dbReference type="AlphaFoldDB" id="A0A4U8Z4V2"/>
<dbReference type="PROSITE" id="PS51898">
    <property type="entry name" value="TYR_RECOMBINASE"/>
    <property type="match status" value="1"/>
</dbReference>
<dbReference type="SUPFAM" id="SSF56349">
    <property type="entry name" value="DNA breaking-rejoining enzymes"/>
    <property type="match status" value="1"/>
</dbReference>
<dbReference type="PANTHER" id="PTHR30629:SF2">
    <property type="entry name" value="PROPHAGE INTEGRASE INTS-RELATED"/>
    <property type="match status" value="1"/>
</dbReference>
<accession>A0A4U8Z4V2</accession>
<dbReference type="GO" id="GO:0015074">
    <property type="term" value="P:DNA integration"/>
    <property type="evidence" value="ECO:0007669"/>
    <property type="project" value="UniProtKB-KW"/>
</dbReference>
<evidence type="ECO:0000313" key="6">
    <source>
        <dbReference type="Proteomes" id="UP000294360"/>
    </source>
</evidence>
<keyword evidence="2" id="KW-0229">DNA integration</keyword>
<evidence type="ECO:0000256" key="2">
    <source>
        <dbReference type="ARBA" id="ARBA00022908"/>
    </source>
</evidence>
<proteinExistence type="inferred from homology"/>
<dbReference type="RefSeq" id="WP_244605872.1">
    <property type="nucleotide sequence ID" value="NZ_LR536450.1"/>
</dbReference>
<reference evidence="5 6" key="1">
    <citation type="submission" date="2019-03" db="EMBL/GenBank/DDBJ databases">
        <authorList>
            <person name="Kox A.R. M."/>
        </authorList>
    </citation>
    <scope>NUCLEOTIDE SEQUENCE [LARGE SCALE GENOMIC DNA]</scope>
    <source>
        <strain evidence="5">MTUNDRAET4 annotated genome</strain>
    </source>
</reference>
<evidence type="ECO:0000256" key="1">
    <source>
        <dbReference type="ARBA" id="ARBA00008857"/>
    </source>
</evidence>
<dbReference type="KEGG" id="mtun:MTUNDRAET4_3655"/>
<dbReference type="InterPro" id="IPR011010">
    <property type="entry name" value="DNA_brk_join_enz"/>
</dbReference>
<name>A0A4U8Z4V2_METTU</name>
<dbReference type="EMBL" id="LR536450">
    <property type="protein sequence ID" value="VFU10542.1"/>
    <property type="molecule type" value="Genomic_DNA"/>
</dbReference>
<evidence type="ECO:0000256" key="3">
    <source>
        <dbReference type="ARBA" id="ARBA00023172"/>
    </source>
</evidence>
<dbReference type="GO" id="GO:0003677">
    <property type="term" value="F:DNA binding"/>
    <property type="evidence" value="ECO:0007669"/>
    <property type="project" value="InterPro"/>
</dbReference>
<dbReference type="Gene3D" id="1.10.443.10">
    <property type="entry name" value="Intergrase catalytic core"/>
    <property type="match status" value="1"/>
</dbReference>
<sequence length="256" mass="27622">MSGADLWAIIEALQKVGKEGAAEDFRSRARAFFTWCVKSKALDANPLLGYRKERSTRADRISKQEHGRALSDVELAKVWQAASLGAPFGRLIRFLILTGCRRGEGAGLTWPMVDRADGVINLPAAFVKQGRGHSVPIAPALADLLDVCPISAGSDLVFPSVRSGGLMSGWSDLTGALSKTAGVDFKLHDLRRTFRTGLSRLGVNSDLAELAMGHARVGLEATYNRDAGLAALRVAFELWSAHVEQIVSKKSVLRVI</sequence>
<gene>
    <name evidence="5" type="ORF">MTUNDRAET4_3655</name>
</gene>
<dbReference type="Proteomes" id="UP000294360">
    <property type="component" value="Chromosome"/>
</dbReference>
<dbReference type="PANTHER" id="PTHR30629">
    <property type="entry name" value="PROPHAGE INTEGRASE"/>
    <property type="match status" value="1"/>
</dbReference>
<dbReference type="CDD" id="cd00801">
    <property type="entry name" value="INT_P4_C"/>
    <property type="match status" value="1"/>
</dbReference>
<evidence type="ECO:0000313" key="5">
    <source>
        <dbReference type="EMBL" id="VFU10542.1"/>
    </source>
</evidence>
<protein>
    <recommendedName>
        <fullName evidence="4">Tyr recombinase domain-containing protein</fullName>
    </recommendedName>
</protein>
<comment type="similarity">
    <text evidence="1">Belongs to the 'phage' integrase family.</text>
</comment>
<dbReference type="InterPro" id="IPR013762">
    <property type="entry name" value="Integrase-like_cat_sf"/>
</dbReference>
<feature type="domain" description="Tyr recombinase" evidence="4">
    <location>
        <begin position="65"/>
        <end position="237"/>
    </location>
</feature>
<dbReference type="Pfam" id="PF00589">
    <property type="entry name" value="Phage_integrase"/>
    <property type="match status" value="1"/>
</dbReference>
<keyword evidence="3" id="KW-0233">DNA recombination</keyword>
<dbReference type="InterPro" id="IPR050808">
    <property type="entry name" value="Phage_Integrase"/>
</dbReference>
<dbReference type="GO" id="GO:0006310">
    <property type="term" value="P:DNA recombination"/>
    <property type="evidence" value="ECO:0007669"/>
    <property type="project" value="UniProtKB-KW"/>
</dbReference>